<evidence type="ECO:0000313" key="2">
    <source>
        <dbReference type="EMBL" id="KPI90784.1"/>
    </source>
</evidence>
<accession>A0A0N1IMW1</accession>
<dbReference type="VEuPathDB" id="TriTrypDB:Lsey_0001_0170"/>
<proteinExistence type="predicted"/>
<name>A0A0N1IMW1_LEPSE</name>
<keyword evidence="3" id="KW-1185">Reference proteome</keyword>
<dbReference type="AlphaFoldDB" id="A0A0N1IMW1"/>
<protein>
    <submittedName>
        <fullName evidence="2">Uncharacterized protein</fullName>
    </submittedName>
</protein>
<dbReference type="Proteomes" id="UP000038009">
    <property type="component" value="Unassembled WGS sequence"/>
</dbReference>
<feature type="compositionally biased region" description="Polar residues" evidence="1">
    <location>
        <begin position="526"/>
        <end position="545"/>
    </location>
</feature>
<organism evidence="2 3">
    <name type="scientific">Leptomonas seymouri</name>
    <dbReference type="NCBI Taxonomy" id="5684"/>
    <lineage>
        <taxon>Eukaryota</taxon>
        <taxon>Discoba</taxon>
        <taxon>Euglenozoa</taxon>
        <taxon>Kinetoplastea</taxon>
        <taxon>Metakinetoplastina</taxon>
        <taxon>Trypanosomatida</taxon>
        <taxon>Trypanosomatidae</taxon>
        <taxon>Leishmaniinae</taxon>
        <taxon>Leptomonas</taxon>
    </lineage>
</organism>
<sequence>MDVQANPTAAVVLATEKTSAAPADEVPTYDPTTTTQHSLMDELPPLPPSPYRAMKQTKQRTSPGKPSIASTFLRGRRKLQVSPAAVAAAAETLSGTPPPRSTEESDPNNRGGTPMAFDNAPNSLVYQSIQNGDSAMFYTNAETHDSAMQQYLLYEAPRQRLVEREENERNATLAKEEVAFTSAIINALQERAELLAGNEAEELVVSVALERASARREMLRGIEAEVGARLREQRLAEMLELQSHALLPAYEAGYHRIQGEEREDLRRVFLWHKENRPLGPGCYIKAPEEDYRLRYSSRCTSVASTGPGRRSLALRTSRRSTARSQRTSRDYVALLRQRNSSATSARDTLKELVPLPLAESQKARNVPLIQDGTFGPGEEAVFVEEGRLRLQAQKARRHEELRERRRFAELVEAQTEARQYVLAEEALCWMHLTRAAVDGLYAAKEAVRLGKKEATEREAREERLAQRNVLKEKLLRERGLQEGAVIPTDAVKSGEPEAAALGAGAPVLHPRSGSGHECSAVRKSSDSTVPNSSTATDSSVDPQPDTNDDEDVPLAHLRLIAEETDDSKMCRQLTALTSSDAVNQESDEL</sequence>
<feature type="region of interest" description="Disordered" evidence="1">
    <location>
        <begin position="505"/>
        <end position="589"/>
    </location>
</feature>
<dbReference type="OrthoDB" id="273659at2759"/>
<dbReference type="OMA" id="WHKENRP"/>
<evidence type="ECO:0000313" key="3">
    <source>
        <dbReference type="Proteomes" id="UP000038009"/>
    </source>
</evidence>
<reference evidence="2 3" key="1">
    <citation type="journal article" date="2015" name="PLoS Pathog.">
        <title>Leptomonas seymouri: Adaptations to the Dixenous Life Cycle Analyzed by Genome Sequencing, Transcriptome Profiling and Co-infection with Leishmania donovani.</title>
        <authorList>
            <person name="Kraeva N."/>
            <person name="Butenko A."/>
            <person name="Hlavacova J."/>
            <person name="Kostygov A."/>
            <person name="Myskova J."/>
            <person name="Grybchuk D."/>
            <person name="Lestinova T."/>
            <person name="Votypka J."/>
            <person name="Volf P."/>
            <person name="Opperdoes F."/>
            <person name="Flegontov P."/>
            <person name="Lukes J."/>
            <person name="Yurchenko V."/>
        </authorList>
    </citation>
    <scope>NUCLEOTIDE SEQUENCE [LARGE SCALE GENOMIC DNA]</scope>
    <source>
        <strain evidence="2 3">ATCC 30220</strain>
    </source>
</reference>
<feature type="compositionally biased region" description="Polar residues" evidence="1">
    <location>
        <begin position="59"/>
        <end position="70"/>
    </location>
</feature>
<dbReference type="EMBL" id="LJSK01000001">
    <property type="protein sequence ID" value="KPI90784.1"/>
    <property type="molecule type" value="Genomic_DNA"/>
</dbReference>
<comment type="caution">
    <text evidence="2">The sequence shown here is derived from an EMBL/GenBank/DDBJ whole genome shotgun (WGS) entry which is preliminary data.</text>
</comment>
<evidence type="ECO:0000256" key="1">
    <source>
        <dbReference type="SAM" id="MobiDB-lite"/>
    </source>
</evidence>
<feature type="compositionally biased region" description="Polar residues" evidence="1">
    <location>
        <begin position="574"/>
        <end position="589"/>
    </location>
</feature>
<gene>
    <name evidence="2" type="ORF">ABL78_0017</name>
</gene>
<feature type="region of interest" description="Disordered" evidence="1">
    <location>
        <begin position="1"/>
        <end position="120"/>
    </location>
</feature>